<evidence type="ECO:0000256" key="2">
    <source>
        <dbReference type="SAM" id="Phobius"/>
    </source>
</evidence>
<name>A0A1U7SRR1_ALLSI</name>
<feature type="transmembrane region" description="Helical" evidence="2">
    <location>
        <begin position="150"/>
        <end position="172"/>
    </location>
</feature>
<reference evidence="4" key="1">
    <citation type="submission" date="2025-08" db="UniProtKB">
        <authorList>
            <consortium name="RefSeq"/>
        </authorList>
    </citation>
    <scope>IDENTIFICATION</scope>
</reference>
<dbReference type="AlphaFoldDB" id="A0A1U7SRR1"/>
<keyword evidence="2" id="KW-0472">Membrane</keyword>
<protein>
    <submittedName>
        <fullName evidence="4">Uncharacterized protein LOC102377384 isoform X1</fullName>
    </submittedName>
</protein>
<keyword evidence="2" id="KW-0812">Transmembrane</keyword>
<feature type="compositionally biased region" description="Polar residues" evidence="1">
    <location>
        <begin position="64"/>
        <end position="81"/>
    </location>
</feature>
<feature type="region of interest" description="Disordered" evidence="1">
    <location>
        <begin position="36"/>
        <end position="145"/>
    </location>
</feature>
<dbReference type="KEGG" id="asn:102377384"/>
<feature type="compositionally biased region" description="Polar residues" evidence="1">
    <location>
        <begin position="101"/>
        <end position="110"/>
    </location>
</feature>
<dbReference type="GeneID" id="102377384"/>
<accession>A0A1U7SRR1</accession>
<feature type="compositionally biased region" description="Polar residues" evidence="1">
    <location>
        <begin position="36"/>
        <end position="53"/>
    </location>
</feature>
<evidence type="ECO:0000313" key="4">
    <source>
        <dbReference type="RefSeq" id="XP_006036799.1"/>
    </source>
</evidence>
<evidence type="ECO:0000313" key="3">
    <source>
        <dbReference type="Proteomes" id="UP000189705"/>
    </source>
</evidence>
<dbReference type="OrthoDB" id="10404721at2759"/>
<evidence type="ECO:0000256" key="1">
    <source>
        <dbReference type="SAM" id="MobiDB-lite"/>
    </source>
</evidence>
<gene>
    <name evidence="4" type="primary">LOC102377384</name>
</gene>
<feature type="region of interest" description="Disordered" evidence="1">
    <location>
        <begin position="183"/>
        <end position="212"/>
    </location>
</feature>
<proteinExistence type="predicted"/>
<dbReference type="Proteomes" id="UP000189705">
    <property type="component" value="Unplaced"/>
</dbReference>
<organism evidence="3 4">
    <name type="scientific">Alligator sinensis</name>
    <name type="common">Chinese alligator</name>
    <dbReference type="NCBI Taxonomy" id="38654"/>
    <lineage>
        <taxon>Eukaryota</taxon>
        <taxon>Metazoa</taxon>
        <taxon>Chordata</taxon>
        <taxon>Craniata</taxon>
        <taxon>Vertebrata</taxon>
        <taxon>Euteleostomi</taxon>
        <taxon>Archelosauria</taxon>
        <taxon>Archosauria</taxon>
        <taxon>Crocodylia</taxon>
        <taxon>Alligatoridae</taxon>
        <taxon>Alligatorinae</taxon>
        <taxon>Alligator</taxon>
    </lineage>
</organism>
<sequence length="212" mass="23483">MFLGFIMRGPLPTIPSFCTAGFNDKSKNVHIKVSAQTTDAANETEQNATGTSTRPKKITETTTKHTLPTQSSTLSKYSPSSIPKEPEVSKNHTEPRHVNTIAETTRVPKTTSRHDIRMTTETLGPIRTDTPNRTDTPTAEPPEARQHSKLVTILIIVFVILLLALTFCLCYIRMKLKKDQFNLKRGDTSGDDSSIPLKTIEMPASKSDGEMK</sequence>
<dbReference type="RefSeq" id="XP_006036799.1">
    <property type="nucleotide sequence ID" value="XM_006036737.1"/>
</dbReference>
<keyword evidence="3" id="KW-1185">Reference proteome</keyword>
<feature type="compositionally biased region" description="Low complexity" evidence="1">
    <location>
        <begin position="127"/>
        <end position="138"/>
    </location>
</feature>
<dbReference type="InParanoid" id="A0A1U7SRR1"/>
<keyword evidence="2" id="KW-1133">Transmembrane helix</keyword>
<feature type="compositionally biased region" description="Basic and acidic residues" evidence="1">
    <location>
        <begin position="84"/>
        <end position="97"/>
    </location>
</feature>